<proteinExistence type="predicted"/>
<evidence type="ECO:0008006" key="4">
    <source>
        <dbReference type="Google" id="ProtNLM"/>
    </source>
</evidence>
<dbReference type="SUPFAM" id="SSF49562">
    <property type="entry name" value="C2 domain (Calcium/lipid-binding domain, CaLB)"/>
    <property type="match status" value="1"/>
</dbReference>
<keyword evidence="3" id="KW-1185">Reference proteome</keyword>
<comment type="caution">
    <text evidence="2">The sequence shown here is derived from an EMBL/GenBank/DDBJ whole genome shotgun (WGS) entry which is preliminary data.</text>
</comment>
<reference evidence="2" key="1">
    <citation type="submission" date="2023-07" db="EMBL/GenBank/DDBJ databases">
        <title>A chromosome-level genome assembly of Lolium multiflorum.</title>
        <authorList>
            <person name="Chen Y."/>
            <person name="Copetti D."/>
            <person name="Kolliker R."/>
            <person name="Studer B."/>
        </authorList>
    </citation>
    <scope>NUCLEOTIDE SEQUENCE</scope>
    <source>
        <strain evidence="2">02402/16</strain>
        <tissue evidence="2">Leaf</tissue>
    </source>
</reference>
<evidence type="ECO:0000313" key="3">
    <source>
        <dbReference type="Proteomes" id="UP001231189"/>
    </source>
</evidence>
<sequence length="164" mass="17553">MLAVWVGTQVFKTGRIALGSAVAGVSNPSWNEDLLVVATKPFDPFLTVAVFSGHLVGQARMPLSFVHRCSDDRPEPPSWWLNLCGDEAQPYAGRVHLRLCLEGRYDVLDEAANVASDVRPGDVEAAVQASGGHARGRHPRRMHGASAALPLNSSSSGLPLIFLS</sequence>
<feature type="region of interest" description="Disordered" evidence="1">
    <location>
        <begin position="127"/>
        <end position="148"/>
    </location>
</feature>
<dbReference type="InterPro" id="IPR047259">
    <property type="entry name" value="QUIRKY-like"/>
</dbReference>
<dbReference type="AlphaFoldDB" id="A0AAD8VFI3"/>
<evidence type="ECO:0000256" key="1">
    <source>
        <dbReference type="SAM" id="MobiDB-lite"/>
    </source>
</evidence>
<dbReference type="PANTHER" id="PTHR31425:SF43">
    <property type="entry name" value="MULTIPLE C2 DOMAIN AND TRANSMEMBRANE REGION PROTEIN 14"/>
    <property type="match status" value="1"/>
</dbReference>
<accession>A0AAD8VFI3</accession>
<dbReference type="Proteomes" id="UP001231189">
    <property type="component" value="Unassembled WGS sequence"/>
</dbReference>
<feature type="compositionally biased region" description="Basic residues" evidence="1">
    <location>
        <begin position="134"/>
        <end position="143"/>
    </location>
</feature>
<protein>
    <recommendedName>
        <fullName evidence="4">C2 domain-containing protein</fullName>
    </recommendedName>
</protein>
<dbReference type="PANTHER" id="PTHR31425">
    <property type="entry name" value="PHOSPHORIBOSYLANTHRANILATE TRANSFERASE ISOFORM 1"/>
    <property type="match status" value="1"/>
</dbReference>
<dbReference type="EMBL" id="JAUUTY010000108">
    <property type="protein sequence ID" value="KAK1603201.1"/>
    <property type="molecule type" value="Genomic_DNA"/>
</dbReference>
<organism evidence="2 3">
    <name type="scientific">Lolium multiflorum</name>
    <name type="common">Italian ryegrass</name>
    <name type="synonym">Lolium perenne subsp. multiflorum</name>
    <dbReference type="NCBI Taxonomy" id="4521"/>
    <lineage>
        <taxon>Eukaryota</taxon>
        <taxon>Viridiplantae</taxon>
        <taxon>Streptophyta</taxon>
        <taxon>Embryophyta</taxon>
        <taxon>Tracheophyta</taxon>
        <taxon>Spermatophyta</taxon>
        <taxon>Magnoliopsida</taxon>
        <taxon>Liliopsida</taxon>
        <taxon>Poales</taxon>
        <taxon>Poaceae</taxon>
        <taxon>BOP clade</taxon>
        <taxon>Pooideae</taxon>
        <taxon>Poodae</taxon>
        <taxon>Poeae</taxon>
        <taxon>Poeae Chloroplast Group 2 (Poeae type)</taxon>
        <taxon>Loliodinae</taxon>
        <taxon>Loliinae</taxon>
        <taxon>Lolium</taxon>
    </lineage>
</organism>
<name>A0AAD8VFI3_LOLMU</name>
<dbReference type="InterPro" id="IPR035892">
    <property type="entry name" value="C2_domain_sf"/>
</dbReference>
<evidence type="ECO:0000313" key="2">
    <source>
        <dbReference type="EMBL" id="KAK1603201.1"/>
    </source>
</evidence>
<gene>
    <name evidence="2" type="ORF">QYE76_016420</name>
</gene>